<dbReference type="PROSITE" id="PS50294">
    <property type="entry name" value="WD_REPEATS_REGION"/>
    <property type="match status" value="1"/>
</dbReference>
<dbReference type="SMART" id="SM00320">
    <property type="entry name" value="WD40"/>
    <property type="match status" value="6"/>
</dbReference>
<evidence type="ECO:0000256" key="1">
    <source>
        <dbReference type="ARBA" id="ARBA00022574"/>
    </source>
</evidence>
<evidence type="ECO:0000256" key="3">
    <source>
        <dbReference type="ARBA" id="ARBA00022737"/>
    </source>
</evidence>
<keyword evidence="3" id="KW-0677">Repeat</keyword>
<evidence type="ECO:0000313" key="9">
    <source>
        <dbReference type="Proteomes" id="UP000398389"/>
    </source>
</evidence>
<comment type="similarity">
    <text evidence="5">Belongs to the WD repeat STRAP family.</text>
</comment>
<dbReference type="InterPro" id="IPR036322">
    <property type="entry name" value="WD40_repeat_dom_sf"/>
</dbReference>
<evidence type="ECO:0000256" key="2">
    <source>
        <dbReference type="ARBA" id="ARBA00022664"/>
    </source>
</evidence>
<dbReference type="PRINTS" id="PR00320">
    <property type="entry name" value="GPROTEINBRPT"/>
</dbReference>
<dbReference type="PROSITE" id="PS00678">
    <property type="entry name" value="WD_REPEATS_1"/>
    <property type="match status" value="2"/>
</dbReference>
<dbReference type="SUPFAM" id="SSF50978">
    <property type="entry name" value="WD40 repeat-like"/>
    <property type="match status" value="1"/>
</dbReference>
<evidence type="ECO:0000256" key="7">
    <source>
        <dbReference type="PROSITE-ProRule" id="PRU00221"/>
    </source>
</evidence>
<evidence type="ECO:0000256" key="5">
    <source>
        <dbReference type="ARBA" id="ARBA00038394"/>
    </source>
</evidence>
<keyword evidence="9" id="KW-1185">Reference proteome</keyword>
<accession>A0A5E8C0N5</accession>
<organism evidence="8 9">
    <name type="scientific">Magnusiomyces paraingens</name>
    <dbReference type="NCBI Taxonomy" id="2606893"/>
    <lineage>
        <taxon>Eukaryota</taxon>
        <taxon>Fungi</taxon>
        <taxon>Dikarya</taxon>
        <taxon>Ascomycota</taxon>
        <taxon>Saccharomycotina</taxon>
        <taxon>Dipodascomycetes</taxon>
        <taxon>Dipodascales</taxon>
        <taxon>Dipodascaceae</taxon>
        <taxon>Magnusiomyces</taxon>
    </lineage>
</organism>
<keyword evidence="2" id="KW-0507">mRNA processing</keyword>
<dbReference type="InterPro" id="IPR019775">
    <property type="entry name" value="WD40_repeat_CS"/>
</dbReference>
<name>A0A5E8C0N5_9ASCO</name>
<dbReference type="RefSeq" id="XP_031855685.1">
    <property type="nucleotide sequence ID" value="XM_031999794.1"/>
</dbReference>
<keyword evidence="1 7" id="KW-0853">WD repeat</keyword>
<dbReference type="InterPro" id="IPR001680">
    <property type="entry name" value="WD40_rpt"/>
</dbReference>
<dbReference type="InterPro" id="IPR015943">
    <property type="entry name" value="WD40/YVTN_repeat-like_dom_sf"/>
</dbReference>
<dbReference type="EMBL" id="CABVLU010000004">
    <property type="protein sequence ID" value="VVT56470.1"/>
    <property type="molecule type" value="Genomic_DNA"/>
</dbReference>
<dbReference type="PANTHER" id="PTHR19877:SF13">
    <property type="entry name" value="SERINE-THREONINE KINASE RECEPTOR-ASSOCIATED PROTEIN"/>
    <property type="match status" value="1"/>
</dbReference>
<dbReference type="GO" id="GO:0003723">
    <property type="term" value="F:RNA binding"/>
    <property type="evidence" value="ECO:0007669"/>
    <property type="project" value="TreeGrafter"/>
</dbReference>
<reference evidence="8 9" key="1">
    <citation type="submission" date="2019-09" db="EMBL/GenBank/DDBJ databases">
        <authorList>
            <person name="Brejova B."/>
        </authorList>
    </citation>
    <scope>NUCLEOTIDE SEQUENCE [LARGE SCALE GENOMIC DNA]</scope>
</reference>
<dbReference type="Proteomes" id="UP000398389">
    <property type="component" value="Unassembled WGS sequence"/>
</dbReference>
<keyword evidence="4" id="KW-0508">mRNA splicing</keyword>
<dbReference type="OrthoDB" id="408728at2759"/>
<sequence length="360" mass="39333">MAAPIPAASLASPTNHGLHKSLAKAVPLTCTGHSRPVTHLNFSGILNKNPGPTELSKDLVDPRYLIISACKDGNPMLRNGVTGDWIGTYFGHTGAIWCTRLSRDGAIATSCGADFLVNVWNAKTGDLAASLPHNSIVRSCDLFPGVSAATRQLRLVSGSQDSTVRIWDVGTQTIEVEWSVSKPSDESSENPTKLPIRSVLWIREDIVVTVTFEGLVTWWRLGPLRTSAPERVREMDLHGTTRQVEYNDVHNLLIIAADKTGHFINASSGETVKQFSADYRVSALCVDVEKKWIVASSADELWVHVYAYSSEELLETLRGHHGPVHTALFSPDNAVLATGSEDGTIRIWKMVLGPYGLWRS</sequence>
<proteinExistence type="inferred from homology"/>
<dbReference type="GO" id="GO:0032797">
    <property type="term" value="C:SMN complex"/>
    <property type="evidence" value="ECO:0007669"/>
    <property type="project" value="TreeGrafter"/>
</dbReference>
<dbReference type="PANTHER" id="PTHR19877">
    <property type="entry name" value="EUKARYOTIC TRANSLATION INITIATION FACTOR 3 SUBUNIT I"/>
    <property type="match status" value="1"/>
</dbReference>
<feature type="repeat" description="WD" evidence="7">
    <location>
        <begin position="317"/>
        <end position="350"/>
    </location>
</feature>
<feature type="repeat" description="WD" evidence="7">
    <location>
        <begin position="155"/>
        <end position="177"/>
    </location>
</feature>
<dbReference type="Gene3D" id="2.130.10.10">
    <property type="entry name" value="YVTN repeat-like/Quinoprotein amine dehydrogenase"/>
    <property type="match status" value="1"/>
</dbReference>
<evidence type="ECO:0000256" key="4">
    <source>
        <dbReference type="ARBA" id="ARBA00023187"/>
    </source>
</evidence>
<protein>
    <recommendedName>
        <fullName evidence="6">Serine-threonine kinase receptor-associated protein</fullName>
    </recommendedName>
</protein>
<gene>
    <name evidence="8" type="ORF">SAPINGB_P005079</name>
</gene>
<dbReference type="InterPro" id="IPR020472">
    <property type="entry name" value="WD40_PAC1"/>
</dbReference>
<dbReference type="PROSITE" id="PS50082">
    <property type="entry name" value="WD_REPEATS_2"/>
    <property type="match status" value="3"/>
</dbReference>
<evidence type="ECO:0000256" key="6">
    <source>
        <dbReference type="ARBA" id="ARBA00040390"/>
    </source>
</evidence>
<feature type="repeat" description="WD" evidence="7">
    <location>
        <begin position="89"/>
        <end position="130"/>
    </location>
</feature>
<dbReference type="Pfam" id="PF00400">
    <property type="entry name" value="WD40"/>
    <property type="match status" value="3"/>
</dbReference>
<dbReference type="AlphaFoldDB" id="A0A5E8C0N5"/>
<evidence type="ECO:0000313" key="8">
    <source>
        <dbReference type="EMBL" id="VVT56470.1"/>
    </source>
</evidence>
<dbReference type="GeneID" id="43583894"/>
<dbReference type="GO" id="GO:0000387">
    <property type="term" value="P:spliceosomal snRNP assembly"/>
    <property type="evidence" value="ECO:0007669"/>
    <property type="project" value="TreeGrafter"/>
</dbReference>